<dbReference type="PROSITE" id="PS51724">
    <property type="entry name" value="SPOR"/>
    <property type="match status" value="1"/>
</dbReference>
<dbReference type="SUPFAM" id="SSF110997">
    <property type="entry name" value="Sporulation related repeat"/>
    <property type="match status" value="1"/>
</dbReference>
<proteinExistence type="predicted"/>
<dbReference type="Gene3D" id="3.30.70.1070">
    <property type="entry name" value="Sporulation related repeat"/>
    <property type="match status" value="1"/>
</dbReference>
<dbReference type="Proteomes" id="UP001595724">
    <property type="component" value="Unassembled WGS sequence"/>
</dbReference>
<feature type="compositionally biased region" description="Pro residues" evidence="1">
    <location>
        <begin position="53"/>
        <end position="68"/>
    </location>
</feature>
<dbReference type="InterPro" id="IPR036680">
    <property type="entry name" value="SPOR-like_sf"/>
</dbReference>
<gene>
    <name evidence="3" type="ORF">ACFOM9_00385</name>
</gene>
<evidence type="ECO:0000256" key="1">
    <source>
        <dbReference type="SAM" id="MobiDB-lite"/>
    </source>
</evidence>
<dbReference type="EMBL" id="JBHRYF010000001">
    <property type="protein sequence ID" value="MFC3658535.1"/>
    <property type="molecule type" value="Genomic_DNA"/>
</dbReference>
<feature type="region of interest" description="Disordered" evidence="1">
    <location>
        <begin position="50"/>
        <end position="73"/>
    </location>
</feature>
<evidence type="ECO:0000313" key="3">
    <source>
        <dbReference type="EMBL" id="MFC3658535.1"/>
    </source>
</evidence>
<reference evidence="4" key="1">
    <citation type="journal article" date="2019" name="Int. J. Syst. Evol. Microbiol.">
        <title>The Global Catalogue of Microorganisms (GCM) 10K type strain sequencing project: providing services to taxonomists for standard genome sequencing and annotation.</title>
        <authorList>
            <consortium name="The Broad Institute Genomics Platform"/>
            <consortium name="The Broad Institute Genome Sequencing Center for Infectious Disease"/>
            <person name="Wu L."/>
            <person name="Ma J."/>
        </authorList>
    </citation>
    <scope>NUCLEOTIDE SEQUENCE [LARGE SCALE GENOMIC DNA]</scope>
    <source>
        <strain evidence="4">KCTC 42211</strain>
    </source>
</reference>
<dbReference type="InterPro" id="IPR007730">
    <property type="entry name" value="SPOR-like_dom"/>
</dbReference>
<comment type="caution">
    <text evidence="3">The sequence shown here is derived from an EMBL/GenBank/DDBJ whole genome shotgun (WGS) entry which is preliminary data.</text>
</comment>
<dbReference type="Pfam" id="PF05036">
    <property type="entry name" value="SPOR"/>
    <property type="match status" value="1"/>
</dbReference>
<organism evidence="3 4">
    <name type="scientific">Luteimonas notoginsengisoli</name>
    <dbReference type="NCBI Taxonomy" id="1578200"/>
    <lineage>
        <taxon>Bacteria</taxon>
        <taxon>Pseudomonadati</taxon>
        <taxon>Pseudomonadota</taxon>
        <taxon>Gammaproteobacteria</taxon>
        <taxon>Lysobacterales</taxon>
        <taxon>Lysobacteraceae</taxon>
        <taxon>Luteimonas</taxon>
    </lineage>
</organism>
<sequence length="253" mass="25976">MLARALIVLLVVLNLGVAAWWLARDEPAIAAVKAPSDVARLQLLREKARVAPASPPTAPASRATPPPGDTSAASIADVPAAPDSGAAAVADAATRCYALGPFSDADKVAAARRQLQSRAARLHVREVASATRRGWRVWLPPQADRAAAQALVERIAAAGFADYFIVASGDEANSISLGRYGSEPTARRRQAALQAAGFTDVRAEALGDAPAAATWIDIAAAAPLGEADASALGAQRVLPIDCETVPSAPAATR</sequence>
<feature type="domain" description="SPOR" evidence="2">
    <location>
        <begin position="89"/>
        <end position="168"/>
    </location>
</feature>
<accession>A0ABV7UNM6</accession>
<dbReference type="RefSeq" id="WP_386705234.1">
    <property type="nucleotide sequence ID" value="NZ_JBHRYF010000001.1"/>
</dbReference>
<protein>
    <submittedName>
        <fullName evidence="3">SPOR domain-containing protein</fullName>
    </submittedName>
</protein>
<evidence type="ECO:0000259" key="2">
    <source>
        <dbReference type="PROSITE" id="PS51724"/>
    </source>
</evidence>
<evidence type="ECO:0000313" key="4">
    <source>
        <dbReference type="Proteomes" id="UP001595724"/>
    </source>
</evidence>
<name>A0ABV7UNM6_9GAMM</name>
<keyword evidence="4" id="KW-1185">Reference proteome</keyword>